<dbReference type="AlphaFoldDB" id="A0A4V4H7Y1"/>
<evidence type="ECO:0000256" key="6">
    <source>
        <dbReference type="ARBA" id="ARBA00023034"/>
    </source>
</evidence>
<evidence type="ECO:0000256" key="2">
    <source>
        <dbReference type="ARBA" id="ARBA00007727"/>
    </source>
</evidence>
<reference evidence="12 13" key="1">
    <citation type="journal article" date="2019" name="Nat. Plants">
        <title>Genome sequencing of Musa balbisiana reveals subgenome evolution and function divergence in polyploid bananas.</title>
        <authorList>
            <person name="Yao X."/>
        </authorList>
    </citation>
    <scope>NUCLEOTIDE SEQUENCE [LARGE SCALE GENOMIC DNA]</scope>
    <source>
        <strain evidence="13">cv. DH-PKW</strain>
        <tissue evidence="12">Leaves</tissue>
    </source>
</reference>
<keyword evidence="6" id="KW-0333">Golgi apparatus</keyword>
<dbReference type="PANTHER" id="PTHR32285:SF276">
    <property type="entry name" value="XYLAN O-ACETYLTRANSFERASE 6"/>
    <property type="match status" value="1"/>
</dbReference>
<protein>
    <submittedName>
        <fullName evidence="12">Uncharacterized protein</fullName>
    </submittedName>
</protein>
<accession>A0A4V4H7Y1</accession>
<feature type="region of interest" description="Disordered" evidence="8">
    <location>
        <begin position="46"/>
        <end position="79"/>
    </location>
</feature>
<evidence type="ECO:0000256" key="5">
    <source>
        <dbReference type="ARBA" id="ARBA00022989"/>
    </source>
</evidence>
<dbReference type="PANTHER" id="PTHR32285">
    <property type="entry name" value="PROTEIN TRICHOME BIREFRINGENCE-LIKE 9-RELATED"/>
    <property type="match status" value="1"/>
</dbReference>
<feature type="domain" description="Trichome birefringence-like N-terminal" evidence="11">
    <location>
        <begin position="174"/>
        <end position="228"/>
    </location>
</feature>
<evidence type="ECO:0000256" key="8">
    <source>
        <dbReference type="SAM" id="MobiDB-lite"/>
    </source>
</evidence>
<evidence type="ECO:0000256" key="7">
    <source>
        <dbReference type="ARBA" id="ARBA00023136"/>
    </source>
</evidence>
<dbReference type="GO" id="GO:0000139">
    <property type="term" value="C:Golgi membrane"/>
    <property type="evidence" value="ECO:0007669"/>
    <property type="project" value="UniProtKB-SubCell"/>
</dbReference>
<evidence type="ECO:0000256" key="1">
    <source>
        <dbReference type="ARBA" id="ARBA00004323"/>
    </source>
</evidence>
<organism evidence="12 13">
    <name type="scientific">Musa balbisiana</name>
    <name type="common">Banana</name>
    <dbReference type="NCBI Taxonomy" id="52838"/>
    <lineage>
        <taxon>Eukaryota</taxon>
        <taxon>Viridiplantae</taxon>
        <taxon>Streptophyta</taxon>
        <taxon>Embryophyta</taxon>
        <taxon>Tracheophyta</taxon>
        <taxon>Spermatophyta</taxon>
        <taxon>Magnoliopsida</taxon>
        <taxon>Liliopsida</taxon>
        <taxon>Zingiberales</taxon>
        <taxon>Musaceae</taxon>
        <taxon>Musa</taxon>
    </lineage>
</organism>
<dbReference type="InterPro" id="IPR026057">
    <property type="entry name" value="TBL_C"/>
</dbReference>
<dbReference type="EMBL" id="PYDT01000003">
    <property type="protein sequence ID" value="THU65465.1"/>
    <property type="molecule type" value="Genomic_DNA"/>
</dbReference>
<feature type="compositionally biased region" description="Basic and acidic residues" evidence="8">
    <location>
        <begin position="150"/>
        <end position="166"/>
    </location>
</feature>
<keyword evidence="3 9" id="KW-0812">Transmembrane</keyword>
<dbReference type="Pfam" id="PF14416">
    <property type="entry name" value="PMR5N"/>
    <property type="match status" value="1"/>
</dbReference>
<evidence type="ECO:0000256" key="9">
    <source>
        <dbReference type="SAM" id="Phobius"/>
    </source>
</evidence>
<evidence type="ECO:0000256" key="4">
    <source>
        <dbReference type="ARBA" id="ARBA00022968"/>
    </source>
</evidence>
<evidence type="ECO:0000259" key="10">
    <source>
        <dbReference type="Pfam" id="PF13839"/>
    </source>
</evidence>
<keyword evidence="7 9" id="KW-0472">Membrane</keyword>
<evidence type="ECO:0000259" key="11">
    <source>
        <dbReference type="Pfam" id="PF14416"/>
    </source>
</evidence>
<keyword evidence="13" id="KW-1185">Reference proteome</keyword>
<dbReference type="GO" id="GO:1990538">
    <property type="term" value="F:xylan O-acetyltransferase activity"/>
    <property type="evidence" value="ECO:0007669"/>
    <property type="project" value="UniProtKB-ARBA"/>
</dbReference>
<evidence type="ECO:0000313" key="13">
    <source>
        <dbReference type="Proteomes" id="UP000317650"/>
    </source>
</evidence>
<feature type="transmembrane region" description="Helical" evidence="9">
    <location>
        <begin position="94"/>
        <end position="114"/>
    </location>
</feature>
<dbReference type="InterPro" id="IPR029962">
    <property type="entry name" value="TBL"/>
</dbReference>
<evidence type="ECO:0000256" key="3">
    <source>
        <dbReference type="ARBA" id="ARBA00022692"/>
    </source>
</evidence>
<comment type="subcellular location">
    <subcellularLocation>
        <location evidence="1">Golgi apparatus membrane</location>
        <topology evidence="1">Single-pass type II membrane protein</topology>
    </subcellularLocation>
</comment>
<comment type="caution">
    <text evidence="12">The sequence shown here is derived from an EMBL/GenBank/DDBJ whole genome shotgun (WGS) entry which is preliminary data.</text>
</comment>
<feature type="region of interest" description="Disordered" evidence="8">
    <location>
        <begin position="139"/>
        <end position="167"/>
    </location>
</feature>
<dbReference type="InterPro" id="IPR025846">
    <property type="entry name" value="TBL_N"/>
</dbReference>
<keyword evidence="4" id="KW-0735">Signal-anchor</keyword>
<dbReference type="Pfam" id="PF13839">
    <property type="entry name" value="PC-Esterase"/>
    <property type="match status" value="1"/>
</dbReference>
<keyword evidence="5 9" id="KW-1133">Transmembrane helix</keyword>
<dbReference type="Proteomes" id="UP000317650">
    <property type="component" value="Chromosome 5"/>
</dbReference>
<sequence>MPSSNGRLHHSKQVQRPIAVRLGSILPAYVAHQHINRELSSLQLQATTHPPTHLRSPDPAPDKSIMHSPRRKSPPSESPFAVAKLAGSYIRKGGHLPAVVVVVTIFVFALVVMYSEDIRSIAAEYSLSRFKARGYDLARGSNDSTVHRQPVAEKKKPRKKRDEKSARSVVSVPESCDLSDGEWVFDDVNYPLYREDQCQFLSEQVSCLNNGRREAMYQKWRWQPKGCSLPKFDATLLLERLQGKRMMFVGDSMNRNQWESFVCLLQTALPPEGWSRRVDGSRSIFTVEVLLQPSHGIKACDRLANDGDSSPQDYDASIEFYWAPFLVESNSDDPEIHSIAVRIIKADSIEKHAVHWKGADVLVFDTYIWWMNTPKIKVLRPGAKNWTEHDEIVRREAYERVLRTLSNWVDQNLDPNRSSVFFMSMSPLHSRSSYWGNPDGIKCAKETMPIQNMTGVRLGMDKNLFAVAKNVTGSTARVPITFIDITTMSEYRKDAHTSVYTVRQGELLTPEQQAKPAEFADCIHWCVPGLPDTWNQILYARLLSARPRQ</sequence>
<feature type="domain" description="Trichome birefringence-like C-terminal" evidence="10">
    <location>
        <begin position="229"/>
        <end position="540"/>
    </location>
</feature>
<name>A0A4V4H7Y1_MUSBA</name>
<gene>
    <name evidence="12" type="ORF">C4D60_Mb05t03950</name>
</gene>
<comment type="similarity">
    <text evidence="2">Belongs to the PC-esterase family. TBL subfamily.</text>
</comment>
<proteinExistence type="inferred from homology"/>
<evidence type="ECO:0000313" key="12">
    <source>
        <dbReference type="EMBL" id="THU65465.1"/>
    </source>
</evidence>